<accession>A0ABU1N3H5</accession>
<dbReference type="InterPro" id="IPR048341">
    <property type="entry name" value="DUF1285_N"/>
</dbReference>
<dbReference type="InterPro" id="IPR010707">
    <property type="entry name" value="DUF1285"/>
</dbReference>
<protein>
    <recommendedName>
        <fullName evidence="5">DUF1285 domain-containing protein</fullName>
    </recommendedName>
</protein>
<organism evidence="3 4">
    <name type="scientific">Caulobacter rhizosphaerae</name>
    <dbReference type="NCBI Taxonomy" id="2010972"/>
    <lineage>
        <taxon>Bacteria</taxon>
        <taxon>Pseudomonadati</taxon>
        <taxon>Pseudomonadota</taxon>
        <taxon>Alphaproteobacteria</taxon>
        <taxon>Caulobacterales</taxon>
        <taxon>Caulobacteraceae</taxon>
        <taxon>Caulobacter</taxon>
    </lineage>
</organism>
<dbReference type="PIRSF" id="PIRSF029557">
    <property type="entry name" value="UCP029557"/>
    <property type="match status" value="1"/>
</dbReference>
<proteinExistence type="predicted"/>
<evidence type="ECO:0000313" key="4">
    <source>
        <dbReference type="Proteomes" id="UP001262754"/>
    </source>
</evidence>
<dbReference type="Proteomes" id="UP001262754">
    <property type="component" value="Unassembled WGS sequence"/>
</dbReference>
<evidence type="ECO:0000313" key="3">
    <source>
        <dbReference type="EMBL" id="MDR6532967.1"/>
    </source>
</evidence>
<dbReference type="Gene3D" id="3.10.540.10">
    <property type="entry name" value="duf1285 like domain"/>
    <property type="match status" value="1"/>
</dbReference>
<feature type="domain" description="DUF1285" evidence="1">
    <location>
        <begin position="49"/>
        <end position="115"/>
    </location>
</feature>
<keyword evidence="4" id="KW-1185">Reference proteome</keyword>
<dbReference type="Pfam" id="PF21028">
    <property type="entry name" value="DUF1285_C"/>
    <property type="match status" value="1"/>
</dbReference>
<gene>
    <name evidence="3" type="ORF">J2800_003728</name>
</gene>
<dbReference type="InterPro" id="IPR023361">
    <property type="entry name" value="DUF1285_beta_roll_sf"/>
</dbReference>
<feature type="domain" description="DUF1285" evidence="2">
    <location>
        <begin position="116"/>
        <end position="206"/>
    </location>
</feature>
<comment type="caution">
    <text evidence="3">The sequence shown here is derived from an EMBL/GenBank/DDBJ whole genome shotgun (WGS) entry which is preliminary data.</text>
</comment>
<dbReference type="Gene3D" id="2.30.270.10">
    <property type="entry name" value="duf1285 protein"/>
    <property type="match status" value="1"/>
</dbReference>
<name>A0ABU1N3H5_9CAUL</name>
<sequence length="214" mass="23061">MRLSPAVSQPSLEPAAGLPYLKPMTADPAPSGLAGVTAAAKVAGARGLPPVHLWHPEHCGEIDIRIRKDGVWFHEGTPIGREALVRLFSTVLRLDPDGYHLVTPVEKLKIQVEDAPFVATRVDQMGDSLRFETNVGDAVEAGPDNAIRVETDPATGEPRPYLHVRRGLEALIARPVFYELAELAAERETPEGPRLGVTSNGAWFPIAPAGAHRP</sequence>
<dbReference type="Pfam" id="PF06938">
    <property type="entry name" value="DUF1285_N"/>
    <property type="match status" value="1"/>
</dbReference>
<evidence type="ECO:0000259" key="2">
    <source>
        <dbReference type="Pfam" id="PF21028"/>
    </source>
</evidence>
<reference evidence="3 4" key="1">
    <citation type="submission" date="2023-07" db="EMBL/GenBank/DDBJ databases">
        <title>Sorghum-associated microbial communities from plants grown in Nebraska, USA.</title>
        <authorList>
            <person name="Schachtman D."/>
        </authorList>
    </citation>
    <scope>NUCLEOTIDE SEQUENCE [LARGE SCALE GENOMIC DNA]</scope>
    <source>
        <strain evidence="3 4">DS2154</strain>
    </source>
</reference>
<evidence type="ECO:0000259" key="1">
    <source>
        <dbReference type="Pfam" id="PF06938"/>
    </source>
</evidence>
<dbReference type="InterPro" id="IPR048342">
    <property type="entry name" value="DUF1285_C"/>
</dbReference>
<evidence type="ECO:0008006" key="5">
    <source>
        <dbReference type="Google" id="ProtNLM"/>
    </source>
</evidence>
<dbReference type="EMBL" id="JAVDRL010000011">
    <property type="protein sequence ID" value="MDR6532967.1"/>
    <property type="molecule type" value="Genomic_DNA"/>
</dbReference>